<dbReference type="SUPFAM" id="SSF53067">
    <property type="entry name" value="Actin-like ATPase domain"/>
    <property type="match status" value="2"/>
</dbReference>
<dbReference type="PANTHER" id="PTHR30005:SF0">
    <property type="entry name" value="RETROGRADE REGULATION PROTEIN 2"/>
    <property type="match status" value="1"/>
</dbReference>
<evidence type="ECO:0000313" key="3">
    <source>
        <dbReference type="Proteomes" id="UP000708298"/>
    </source>
</evidence>
<sequence>MDISISTPCAPGDAPITERRSGAPIFGALDLGTNNCRLMLGVPSSNGFRVIESFSRSVGLGEGLAETGQLAECAMDRAMDALRSCAGRLSRYRLSGLTAVATEACRRATNGQDFLARVRQQTGLDIRIISGREEAELTLESCSPLLRNAGSRALVFDIGGGSTEIAWVRLDAGAPTLISYVSLPFGVMTLRACTEHTCFTEDGFNTMVETVEEKLWEFEDIHRIGREINRDGGVRLLGTSGTITTVASVALKLPRYRRPLVDGIILPGEEADQAVESLRAMGRNGLANHPCIGEDRADLVLPGCAIFAAIRSVWPTPEVGVADRGLREGILLRQIRGGRRKDSRRGCGGGVLQTSIAASPAG</sequence>
<dbReference type="InterPro" id="IPR050273">
    <property type="entry name" value="GppA/Ppx_hydrolase"/>
</dbReference>
<dbReference type="Gene3D" id="3.30.420.40">
    <property type="match status" value="1"/>
</dbReference>
<protein>
    <submittedName>
        <fullName evidence="2">Ppx/GppA family phosphatase</fullName>
    </submittedName>
</protein>
<keyword evidence="3" id="KW-1185">Reference proteome</keyword>
<accession>A0A963YNW7</accession>
<dbReference type="AlphaFoldDB" id="A0A963YNW7"/>
<dbReference type="InterPro" id="IPR003695">
    <property type="entry name" value="Ppx_GppA_N"/>
</dbReference>
<dbReference type="InterPro" id="IPR043129">
    <property type="entry name" value="ATPase_NBD"/>
</dbReference>
<dbReference type="Gene3D" id="3.30.420.150">
    <property type="entry name" value="Exopolyphosphatase. Domain 2"/>
    <property type="match status" value="1"/>
</dbReference>
<organism evidence="2 3">
    <name type="scientific">Acidisoma silvae</name>
    <dbReference type="NCBI Taxonomy" id="2802396"/>
    <lineage>
        <taxon>Bacteria</taxon>
        <taxon>Pseudomonadati</taxon>
        <taxon>Pseudomonadota</taxon>
        <taxon>Alphaproteobacteria</taxon>
        <taxon>Acetobacterales</taxon>
        <taxon>Acidocellaceae</taxon>
        <taxon>Acidisoma</taxon>
    </lineage>
</organism>
<name>A0A963YNW7_9PROT</name>
<reference evidence="2" key="1">
    <citation type="journal article" date="2021" name="Microorganisms">
        <title>Acidisoma silvae sp. nov. and Acidisomacellulosilytica sp. nov., Two Acidophilic Bacteria Isolated from Decaying Wood, Hydrolyzing Cellulose and Producing Poly-3-hydroxybutyrate.</title>
        <authorList>
            <person name="Mieszkin S."/>
            <person name="Pouder E."/>
            <person name="Uroz S."/>
            <person name="Simon-Colin C."/>
            <person name="Alain K."/>
        </authorList>
    </citation>
    <scope>NUCLEOTIDE SEQUENCE</scope>
    <source>
        <strain evidence="2">HW T2.11</strain>
    </source>
</reference>
<dbReference type="EMBL" id="JAESVB010000001">
    <property type="protein sequence ID" value="MCB8874315.1"/>
    <property type="molecule type" value="Genomic_DNA"/>
</dbReference>
<evidence type="ECO:0000313" key="2">
    <source>
        <dbReference type="EMBL" id="MCB8874315.1"/>
    </source>
</evidence>
<feature type="domain" description="Ppx/GppA phosphatase N-terminal" evidence="1">
    <location>
        <begin position="48"/>
        <end position="334"/>
    </location>
</feature>
<dbReference type="PANTHER" id="PTHR30005">
    <property type="entry name" value="EXOPOLYPHOSPHATASE"/>
    <property type="match status" value="1"/>
</dbReference>
<dbReference type="RefSeq" id="WP_227319958.1">
    <property type="nucleotide sequence ID" value="NZ_JAESVB010000001.1"/>
</dbReference>
<dbReference type="Pfam" id="PF02541">
    <property type="entry name" value="Ppx-GppA"/>
    <property type="match status" value="1"/>
</dbReference>
<dbReference type="GO" id="GO:0016462">
    <property type="term" value="F:pyrophosphatase activity"/>
    <property type="evidence" value="ECO:0007669"/>
    <property type="project" value="TreeGrafter"/>
</dbReference>
<gene>
    <name evidence="2" type="ORF">ASILVAE211_03900</name>
</gene>
<reference evidence="2" key="2">
    <citation type="submission" date="2021-01" db="EMBL/GenBank/DDBJ databases">
        <authorList>
            <person name="Mieszkin S."/>
            <person name="Pouder E."/>
            <person name="Alain K."/>
        </authorList>
    </citation>
    <scope>NUCLEOTIDE SEQUENCE</scope>
    <source>
        <strain evidence="2">HW T2.11</strain>
    </source>
</reference>
<evidence type="ECO:0000259" key="1">
    <source>
        <dbReference type="Pfam" id="PF02541"/>
    </source>
</evidence>
<dbReference type="CDD" id="cd24054">
    <property type="entry name" value="ASKHA_NBD_AaPPX-GppA_MtPPX2-like"/>
    <property type="match status" value="1"/>
</dbReference>
<comment type="caution">
    <text evidence="2">The sequence shown here is derived from an EMBL/GenBank/DDBJ whole genome shotgun (WGS) entry which is preliminary data.</text>
</comment>
<proteinExistence type="predicted"/>
<dbReference type="Proteomes" id="UP000708298">
    <property type="component" value="Unassembled WGS sequence"/>
</dbReference>